<keyword evidence="1" id="KW-1133">Transmembrane helix</keyword>
<dbReference type="PANTHER" id="PTHR37953">
    <property type="entry name" value="UPF0127 PROTEIN MJ1496"/>
    <property type="match status" value="1"/>
</dbReference>
<dbReference type="AlphaFoldDB" id="A0A1F6W5M9"/>
<evidence type="ECO:0000313" key="2">
    <source>
        <dbReference type="EMBL" id="OGI77213.1"/>
    </source>
</evidence>
<evidence type="ECO:0000256" key="1">
    <source>
        <dbReference type="SAM" id="Phobius"/>
    </source>
</evidence>
<comment type="caution">
    <text evidence="2">The sequence shown here is derived from an EMBL/GenBank/DDBJ whole genome shotgun (WGS) entry which is preliminary data.</text>
</comment>
<dbReference type="InterPro" id="IPR038695">
    <property type="entry name" value="Saro_0823-like_sf"/>
</dbReference>
<name>A0A1F6W5M9_9BACT</name>
<dbReference type="InterPro" id="IPR003795">
    <property type="entry name" value="DUF192"/>
</dbReference>
<dbReference type="Proteomes" id="UP000177777">
    <property type="component" value="Unassembled WGS sequence"/>
</dbReference>
<dbReference type="Pfam" id="PF02643">
    <property type="entry name" value="DUF192"/>
    <property type="match status" value="1"/>
</dbReference>
<accession>A0A1F6W5M9</accession>
<evidence type="ECO:0000313" key="3">
    <source>
        <dbReference type="Proteomes" id="UP000177777"/>
    </source>
</evidence>
<organism evidence="2 3">
    <name type="scientific">Candidatus Nomurabacteria bacterium RIFCSPHIGHO2_02_FULL_41_18</name>
    <dbReference type="NCBI Taxonomy" id="1801754"/>
    <lineage>
        <taxon>Bacteria</taxon>
        <taxon>Candidatus Nomuraibacteriota</taxon>
    </lineage>
</organism>
<evidence type="ECO:0008006" key="4">
    <source>
        <dbReference type="Google" id="ProtNLM"/>
    </source>
</evidence>
<reference evidence="2 3" key="1">
    <citation type="journal article" date="2016" name="Nat. Commun.">
        <title>Thousands of microbial genomes shed light on interconnected biogeochemical processes in an aquifer system.</title>
        <authorList>
            <person name="Anantharaman K."/>
            <person name="Brown C.T."/>
            <person name="Hug L.A."/>
            <person name="Sharon I."/>
            <person name="Castelle C.J."/>
            <person name="Probst A.J."/>
            <person name="Thomas B.C."/>
            <person name="Singh A."/>
            <person name="Wilkins M.J."/>
            <person name="Karaoz U."/>
            <person name="Brodie E.L."/>
            <person name="Williams K.H."/>
            <person name="Hubbard S.S."/>
            <person name="Banfield J.F."/>
        </authorList>
    </citation>
    <scope>NUCLEOTIDE SEQUENCE [LARGE SCALE GENOMIC DNA]</scope>
</reference>
<sequence length="153" mass="17387">MEKWLNFQLIFGLTVVVLSSVGLFLNKNGEVKIIPETYVGVAGQNIKVELARTPEVQARGLSGRESLKENEGMLFVFDNLGRHGFWMKDMNFPIDIIWISEDKKVVYIKKDAKPHSYPEIFAPDEDALYALEVVFGFSDKYGLKEGDSVEFAY</sequence>
<feature type="transmembrane region" description="Helical" evidence="1">
    <location>
        <begin position="6"/>
        <end position="25"/>
    </location>
</feature>
<dbReference type="EMBL" id="MFUE01000017">
    <property type="protein sequence ID" value="OGI77213.1"/>
    <property type="molecule type" value="Genomic_DNA"/>
</dbReference>
<keyword evidence="1" id="KW-0472">Membrane</keyword>
<dbReference type="PANTHER" id="PTHR37953:SF1">
    <property type="entry name" value="UPF0127 PROTEIN MJ1496"/>
    <property type="match status" value="1"/>
</dbReference>
<keyword evidence="1" id="KW-0812">Transmembrane</keyword>
<dbReference type="Gene3D" id="2.60.120.1140">
    <property type="entry name" value="Protein of unknown function DUF192"/>
    <property type="match status" value="1"/>
</dbReference>
<proteinExistence type="predicted"/>
<dbReference type="STRING" id="1801754.A3D42_01605"/>
<protein>
    <recommendedName>
        <fullName evidence="4">DUF192 domain-containing protein</fullName>
    </recommendedName>
</protein>
<gene>
    <name evidence="2" type="ORF">A3D42_01605</name>
</gene>